<dbReference type="RefSeq" id="WP_182213075.1">
    <property type="nucleotide sequence ID" value="NZ_JACEZS010000001.1"/>
</dbReference>
<dbReference type="EMBL" id="JACEZS010000001">
    <property type="protein sequence ID" value="MBA5603895.1"/>
    <property type="molecule type" value="Genomic_DNA"/>
</dbReference>
<proteinExistence type="predicted"/>
<gene>
    <name evidence="1" type="ORF">H3H36_00770</name>
</gene>
<keyword evidence="2" id="KW-1185">Reference proteome</keyword>
<comment type="caution">
    <text evidence="1">The sequence shown here is derived from an EMBL/GenBank/DDBJ whole genome shotgun (WGS) entry which is preliminary data.</text>
</comment>
<reference evidence="1 2" key="1">
    <citation type="submission" date="2020-07" db="EMBL/GenBank/DDBJ databases">
        <title>Novel species isolated from subtropical streams in China.</title>
        <authorList>
            <person name="Lu H."/>
        </authorList>
    </citation>
    <scope>NUCLEOTIDE SEQUENCE [LARGE SCALE GENOMIC DNA]</scope>
    <source>
        <strain evidence="1 2">FT3S</strain>
    </source>
</reference>
<sequence>MMAYQTQMQRLQKLSICRGVKPRQLGEYVSAVFASMGQIRWLISFATLFALNGCASIPGSTQYFQHDIVINADGKKYSFRHYFECRGTLQASEADGKLHQRWERSGAGFITSDIGSNKVLIYNLRGDCEAQSQDLSSGADKDLDPFMNDASRVIDDRSHPTKLFVLSRGASTGPFNIEQESVKRVERMDSTLGPTTTEVALKELVRRAQHGFQRVTVTVMAPNFWGKTETSRHYFAQFNDVEAAPEQEIVSTDASAHSPGQFPFLSERFRGLDATLPIMGVTRIDTIYNGEAFVISSTPVISTWYATKETWGSRGLSNSPVALVRYKGKEFRVKSILEVYDPESRSILQFVNSYVPYPWGGPDQTDLTRLIH</sequence>
<evidence type="ECO:0000313" key="2">
    <source>
        <dbReference type="Proteomes" id="UP000566711"/>
    </source>
</evidence>
<accession>A0A7W2EDY9</accession>
<name>A0A7W2EDY9_9BURK</name>
<organism evidence="1 2">
    <name type="scientific">Rugamonas fusca</name>
    <dbReference type="NCBI Taxonomy" id="2758568"/>
    <lineage>
        <taxon>Bacteria</taxon>
        <taxon>Pseudomonadati</taxon>
        <taxon>Pseudomonadota</taxon>
        <taxon>Betaproteobacteria</taxon>
        <taxon>Burkholderiales</taxon>
        <taxon>Oxalobacteraceae</taxon>
        <taxon>Telluria group</taxon>
        <taxon>Rugamonas</taxon>
    </lineage>
</organism>
<dbReference type="Proteomes" id="UP000566711">
    <property type="component" value="Unassembled WGS sequence"/>
</dbReference>
<dbReference type="AlphaFoldDB" id="A0A7W2EDY9"/>
<evidence type="ECO:0000313" key="1">
    <source>
        <dbReference type="EMBL" id="MBA5603895.1"/>
    </source>
</evidence>
<protein>
    <submittedName>
        <fullName evidence="1">Uncharacterized protein</fullName>
    </submittedName>
</protein>